<evidence type="ECO:0000256" key="5">
    <source>
        <dbReference type="ARBA" id="ARBA00022692"/>
    </source>
</evidence>
<name>A0ABS7FPL5_9ACTN</name>
<protein>
    <recommendedName>
        <fullName evidence="8">Probable membrane transporter protein</fullName>
    </recommendedName>
</protein>
<reference evidence="9 10" key="1">
    <citation type="submission" date="2021-07" db="EMBL/GenBank/DDBJ databases">
        <title>Actinomadura sp. PM05-2 isolated from lichen.</title>
        <authorList>
            <person name="Somphong A."/>
            <person name="Phongsopitanun W."/>
            <person name="Tanasupawat S."/>
            <person name="Peongsungnone V."/>
        </authorList>
    </citation>
    <scope>NUCLEOTIDE SEQUENCE [LARGE SCALE GENOMIC DNA]</scope>
    <source>
        <strain evidence="9 10">PM05-2</strain>
    </source>
</reference>
<dbReference type="InterPro" id="IPR052017">
    <property type="entry name" value="TSUP"/>
</dbReference>
<evidence type="ECO:0000313" key="10">
    <source>
        <dbReference type="Proteomes" id="UP000774570"/>
    </source>
</evidence>
<keyword evidence="5 8" id="KW-0812">Transmembrane</keyword>
<evidence type="ECO:0000256" key="2">
    <source>
        <dbReference type="ARBA" id="ARBA00009142"/>
    </source>
</evidence>
<comment type="similarity">
    <text evidence="2 8">Belongs to the 4-toluene sulfonate uptake permease (TSUP) (TC 2.A.102) family.</text>
</comment>
<feature type="transmembrane region" description="Helical" evidence="8">
    <location>
        <begin position="38"/>
        <end position="60"/>
    </location>
</feature>
<feature type="transmembrane region" description="Helical" evidence="8">
    <location>
        <begin position="126"/>
        <end position="151"/>
    </location>
</feature>
<gene>
    <name evidence="9" type="ORF">K1Y72_08195</name>
</gene>
<evidence type="ECO:0000256" key="3">
    <source>
        <dbReference type="ARBA" id="ARBA00022448"/>
    </source>
</evidence>
<evidence type="ECO:0000256" key="4">
    <source>
        <dbReference type="ARBA" id="ARBA00022475"/>
    </source>
</evidence>
<keyword evidence="4 8" id="KW-1003">Cell membrane</keyword>
<feature type="transmembrane region" description="Helical" evidence="8">
    <location>
        <begin position="190"/>
        <end position="209"/>
    </location>
</feature>
<dbReference type="PANTHER" id="PTHR30269:SF37">
    <property type="entry name" value="MEMBRANE TRANSPORTER PROTEIN"/>
    <property type="match status" value="1"/>
</dbReference>
<dbReference type="EMBL" id="JAIBOA010000004">
    <property type="protein sequence ID" value="MBW8482338.1"/>
    <property type="molecule type" value="Genomic_DNA"/>
</dbReference>
<keyword evidence="7 8" id="KW-0472">Membrane</keyword>
<comment type="subcellular location">
    <subcellularLocation>
        <location evidence="1 8">Cell membrane</location>
        <topology evidence="1 8">Multi-pass membrane protein</topology>
    </subcellularLocation>
</comment>
<accession>A0ABS7FPL5</accession>
<dbReference type="InterPro" id="IPR002781">
    <property type="entry name" value="TM_pro_TauE-like"/>
</dbReference>
<keyword evidence="3" id="KW-0813">Transport</keyword>
<dbReference type="Pfam" id="PF01925">
    <property type="entry name" value="TauE"/>
    <property type="match status" value="1"/>
</dbReference>
<comment type="caution">
    <text evidence="9">The sequence shown here is derived from an EMBL/GenBank/DDBJ whole genome shotgun (WGS) entry which is preliminary data.</text>
</comment>
<evidence type="ECO:0000256" key="6">
    <source>
        <dbReference type="ARBA" id="ARBA00022989"/>
    </source>
</evidence>
<feature type="transmembrane region" description="Helical" evidence="8">
    <location>
        <begin position="72"/>
        <end position="93"/>
    </location>
</feature>
<evidence type="ECO:0000256" key="8">
    <source>
        <dbReference type="RuleBase" id="RU363041"/>
    </source>
</evidence>
<feature type="transmembrane region" description="Helical" evidence="8">
    <location>
        <begin position="163"/>
        <end position="184"/>
    </location>
</feature>
<keyword evidence="10" id="KW-1185">Reference proteome</keyword>
<keyword evidence="6 8" id="KW-1133">Transmembrane helix</keyword>
<proteinExistence type="inferred from homology"/>
<feature type="transmembrane region" description="Helical" evidence="8">
    <location>
        <begin position="221"/>
        <end position="238"/>
    </location>
</feature>
<dbReference type="Proteomes" id="UP000774570">
    <property type="component" value="Unassembled WGS sequence"/>
</dbReference>
<evidence type="ECO:0000313" key="9">
    <source>
        <dbReference type="EMBL" id="MBW8482338.1"/>
    </source>
</evidence>
<organism evidence="9 10">
    <name type="scientific">Actinomadura parmotrematis</name>
    <dbReference type="NCBI Taxonomy" id="2864039"/>
    <lineage>
        <taxon>Bacteria</taxon>
        <taxon>Bacillati</taxon>
        <taxon>Actinomycetota</taxon>
        <taxon>Actinomycetes</taxon>
        <taxon>Streptosporangiales</taxon>
        <taxon>Thermomonosporaceae</taxon>
        <taxon>Actinomadura</taxon>
    </lineage>
</organism>
<sequence length="239" mass="23749">MPPMEFLLVGGLAALLGAVVQSSVGLGVGLVGTPVVTLLFPSLMPGAILVAATVLPLATLAREVRHADLRGLGWAFAGRVAGTPLGVWVVAAVPSRPLGVLVGGTVLAALAGTVWRGAVPRNAGTLAAAGVLAGAVGTASAIGGPPIALLYAREKGSRVRATLAIFFTTGALMSLLTLAALGHLPGRQVIAGLALCPFVLVGFLVAGPLRRFLDGGRTRAAILVVVAASALTLIARSLA</sequence>
<dbReference type="PANTHER" id="PTHR30269">
    <property type="entry name" value="TRANSMEMBRANE PROTEIN YFCA"/>
    <property type="match status" value="1"/>
</dbReference>
<dbReference type="RefSeq" id="WP_220164802.1">
    <property type="nucleotide sequence ID" value="NZ_JAIBOA010000004.1"/>
</dbReference>
<evidence type="ECO:0000256" key="7">
    <source>
        <dbReference type="ARBA" id="ARBA00023136"/>
    </source>
</evidence>
<evidence type="ECO:0000256" key="1">
    <source>
        <dbReference type="ARBA" id="ARBA00004651"/>
    </source>
</evidence>